<evidence type="ECO:0000313" key="2">
    <source>
        <dbReference type="EMBL" id="CAG7716933.1"/>
    </source>
</evidence>
<dbReference type="EMBL" id="CAJVCH010042206">
    <property type="protein sequence ID" value="CAG7716933.1"/>
    <property type="molecule type" value="Genomic_DNA"/>
</dbReference>
<dbReference type="AlphaFoldDB" id="A0A8J2JYP4"/>
<evidence type="ECO:0000313" key="3">
    <source>
        <dbReference type="Proteomes" id="UP000708208"/>
    </source>
</evidence>
<accession>A0A8J2JYP4</accession>
<evidence type="ECO:0000256" key="1">
    <source>
        <dbReference type="SAM" id="Coils"/>
    </source>
</evidence>
<dbReference type="Proteomes" id="UP000708208">
    <property type="component" value="Unassembled WGS sequence"/>
</dbReference>
<gene>
    <name evidence="2" type="ORF">AFUS01_LOCUS6417</name>
</gene>
<reference evidence="2" key="1">
    <citation type="submission" date="2021-06" db="EMBL/GenBank/DDBJ databases">
        <authorList>
            <person name="Hodson N. C."/>
            <person name="Mongue J. A."/>
            <person name="Jaron S. K."/>
        </authorList>
    </citation>
    <scope>NUCLEOTIDE SEQUENCE</scope>
</reference>
<proteinExistence type="predicted"/>
<protein>
    <submittedName>
        <fullName evidence="2">Uncharacterized protein</fullName>
    </submittedName>
</protein>
<keyword evidence="1" id="KW-0175">Coiled coil</keyword>
<keyword evidence="3" id="KW-1185">Reference proteome</keyword>
<feature type="coiled-coil region" evidence="1">
    <location>
        <begin position="14"/>
        <end position="48"/>
    </location>
</feature>
<name>A0A8J2JYP4_9HEXA</name>
<organism evidence="2 3">
    <name type="scientific">Allacma fusca</name>
    <dbReference type="NCBI Taxonomy" id="39272"/>
    <lineage>
        <taxon>Eukaryota</taxon>
        <taxon>Metazoa</taxon>
        <taxon>Ecdysozoa</taxon>
        <taxon>Arthropoda</taxon>
        <taxon>Hexapoda</taxon>
        <taxon>Collembola</taxon>
        <taxon>Symphypleona</taxon>
        <taxon>Sminthuridae</taxon>
        <taxon>Allacma</taxon>
    </lineage>
</organism>
<sequence length="128" mass="14476">MSSSPRGVHVFRIYPEVSDEVQALEAALETMRLEKSRADVMVESLQNKLKLERNDNEARIRRGTPRMFLGNQDMYDDSKCYNCKLAVHEGKDSPNPPYIRSAEVTSYGKHFQSTKYKCSGEVTGLNAG</sequence>
<comment type="caution">
    <text evidence="2">The sequence shown here is derived from an EMBL/GenBank/DDBJ whole genome shotgun (WGS) entry which is preliminary data.</text>
</comment>